<name>A0A380G5Y4_STAIN</name>
<organism evidence="1 2">
    <name type="scientific">Staphylococcus intermedius NCTC 11048</name>
    <dbReference type="NCBI Taxonomy" id="1141106"/>
    <lineage>
        <taxon>Bacteria</taxon>
        <taxon>Bacillati</taxon>
        <taxon>Bacillota</taxon>
        <taxon>Bacilli</taxon>
        <taxon>Bacillales</taxon>
        <taxon>Staphylococcaceae</taxon>
        <taxon>Staphylococcus</taxon>
        <taxon>Staphylococcus intermedius group</taxon>
    </lineage>
</organism>
<sequence length="265" mass="30722">MNLHLKKIEMRMNQHQLTKRTRYIPYMNRHVFSIPYIKFLSHAVTPLNQQWKCQTANNIMKPLMKNGETPDLNYVRPFEIEDFDDSKDYHLNIEQIQQPFTIYINQSYIGTVVGNEGHIEFDITHVVNGDTNRIELVPTEITTEVMMSQQQNPFQDMYVLERANDRIVDYSVDVSHNARGDISVRIQIQDIEGAPLISYVLQNEQQATFAKGIMDIDSSYHLVIPAHLVGQQGKHFTLFLETEDETLAHDIDSSGFHEPVNVKTM</sequence>
<accession>A0A380G5Y4</accession>
<dbReference type="OrthoDB" id="2412489at2"/>
<dbReference type="GO" id="GO:0016787">
    <property type="term" value="F:hydrolase activity"/>
    <property type="evidence" value="ECO:0007669"/>
    <property type="project" value="UniProtKB-KW"/>
</dbReference>
<dbReference type="SUPFAM" id="SSF49785">
    <property type="entry name" value="Galactose-binding domain-like"/>
    <property type="match status" value="1"/>
</dbReference>
<protein>
    <submittedName>
        <fullName evidence="1">Glycosyl hydrolase family 2, sugar binding domain</fullName>
    </submittedName>
</protein>
<evidence type="ECO:0000313" key="1">
    <source>
        <dbReference type="EMBL" id="SUM45917.1"/>
    </source>
</evidence>
<keyword evidence="1" id="KW-0378">Hydrolase</keyword>
<dbReference type="EMBL" id="UHDP01000003">
    <property type="protein sequence ID" value="SUM45917.1"/>
    <property type="molecule type" value="Genomic_DNA"/>
</dbReference>
<dbReference type="AlphaFoldDB" id="A0A380G5Y4"/>
<reference evidence="1 2" key="1">
    <citation type="submission" date="2018-06" db="EMBL/GenBank/DDBJ databases">
        <authorList>
            <consortium name="Pathogen Informatics"/>
            <person name="Doyle S."/>
        </authorList>
    </citation>
    <scope>NUCLEOTIDE SEQUENCE [LARGE SCALE GENOMIC DNA]</scope>
    <source>
        <strain evidence="2">NCTC 11048</strain>
    </source>
</reference>
<gene>
    <name evidence="1" type="ORF">NCTC11048_00908</name>
</gene>
<proteinExistence type="predicted"/>
<dbReference type="STRING" id="1141106.GCA_000308095_00179"/>
<keyword evidence="2" id="KW-1185">Reference proteome</keyword>
<dbReference type="RefSeq" id="WP_019169592.1">
    <property type="nucleotide sequence ID" value="NZ_CAIB01000275.1"/>
</dbReference>
<evidence type="ECO:0000313" key="2">
    <source>
        <dbReference type="Proteomes" id="UP000255549"/>
    </source>
</evidence>
<dbReference type="Proteomes" id="UP000255549">
    <property type="component" value="Unassembled WGS sequence"/>
</dbReference>
<dbReference type="Gene3D" id="2.60.120.260">
    <property type="entry name" value="Galactose-binding domain-like"/>
    <property type="match status" value="1"/>
</dbReference>
<dbReference type="InterPro" id="IPR008979">
    <property type="entry name" value="Galactose-bd-like_sf"/>
</dbReference>